<dbReference type="Pfam" id="PF01841">
    <property type="entry name" value="Transglut_core"/>
    <property type="match status" value="1"/>
</dbReference>
<keyword evidence="4" id="KW-1185">Reference proteome</keyword>
<dbReference type="InterPro" id="IPR002931">
    <property type="entry name" value="Transglutaminase-like"/>
</dbReference>
<accession>A0A8H7E1Y3</accession>
<evidence type="ECO:0000256" key="1">
    <source>
        <dbReference type="SAM" id="MobiDB-lite"/>
    </source>
</evidence>
<feature type="region of interest" description="Disordered" evidence="1">
    <location>
        <begin position="37"/>
        <end position="267"/>
    </location>
</feature>
<dbReference type="PANTHER" id="PTHR46333:SF5">
    <property type="entry name" value="TRANSGLUTAMINASE-LIKE DOMAIN-CONTAINING PROTEIN"/>
    <property type="match status" value="1"/>
</dbReference>
<reference evidence="3" key="1">
    <citation type="submission" date="2020-02" db="EMBL/GenBank/DDBJ databases">
        <authorList>
            <person name="Palmer J.M."/>
        </authorList>
    </citation>
    <scope>NUCLEOTIDE SEQUENCE</scope>
    <source>
        <strain evidence="3">EPUS1.4</strain>
        <tissue evidence="3">Thallus</tissue>
    </source>
</reference>
<evidence type="ECO:0000313" key="4">
    <source>
        <dbReference type="Proteomes" id="UP000606974"/>
    </source>
</evidence>
<evidence type="ECO:0000259" key="2">
    <source>
        <dbReference type="SMART" id="SM00460"/>
    </source>
</evidence>
<dbReference type="SMART" id="SM00460">
    <property type="entry name" value="TGc"/>
    <property type="match status" value="1"/>
</dbReference>
<name>A0A8H7E1Y3_9EURO</name>
<dbReference type="EMBL" id="JAACFV010000176">
    <property type="protein sequence ID" value="KAF7503486.1"/>
    <property type="molecule type" value="Genomic_DNA"/>
</dbReference>
<dbReference type="SUPFAM" id="SSF54001">
    <property type="entry name" value="Cysteine proteinases"/>
    <property type="match status" value="1"/>
</dbReference>
<feature type="compositionally biased region" description="Basic and acidic residues" evidence="1">
    <location>
        <begin position="135"/>
        <end position="146"/>
    </location>
</feature>
<dbReference type="PANTHER" id="PTHR46333">
    <property type="entry name" value="CYTOKINESIS PROTEIN 3"/>
    <property type="match status" value="1"/>
</dbReference>
<dbReference type="GO" id="GO:0005737">
    <property type="term" value="C:cytoplasm"/>
    <property type="evidence" value="ECO:0007669"/>
    <property type="project" value="TreeGrafter"/>
</dbReference>
<feature type="compositionally biased region" description="Basic and acidic residues" evidence="1">
    <location>
        <begin position="222"/>
        <end position="232"/>
    </location>
</feature>
<sequence length="717" mass="77711">MRFYTSDHSSTPGINSIRTMAQDTQPMTFQQRIAALNAAHISRVPGDPPPTRPKPQLPQQTPTISHRQRSINSPPERINGSVADTTIGNLPSGTTTPKLPPPPVVHNVTDRSKPPPPPLPKRQSSQPCPPLPPRRPTDQSSRRDSLESTSSVVSSLSATPTELSRWKSRDSSSGRIKAPAWGEVELPPLPTKQADLPQRKYSAEKPKYRNRAPSGPSNVSPNREKFLKEGTEAPRPSLPPRLPARRQTDHSTDLSLQSGLPRNVPPLPSAAALDKIKRSALSFGLTKSEPPPLPADRPITNGAPHSNVGPVTNHLPAIPIASRPDISGIQSSKPRPISLSNGTHSSATSGAAICMVCRDFSAPDHHATLFPRQTVHSLQTLAQQLTSPFPSATDKARAIFTWLHHNIHYDTKSFFAGTVQASTPNSTLQSGVAVCEGYASLFTSLATHAGLESVVISGHGKGYGYTPLPPGAALPPYNAGHAWNAVRIDKGEWKLMDACWGAGHVQGAGMPYVQRFEPRHFTMSNEEFGIKHFPGDKNMFFLPGGRRMEWEEYITINPACWPGTAEPPTIFSNARPDYGVGEKTVMPRSKTLRPSLGGVIRFSFELECPHWTLEHHTRKGPPPVFILAVHGIDGREKDFLPLERVRGHSNSSGGGGDHWVVDVEARQLGAPGQTLTLFAVSSFGERQDARGLSVGEFKEGKGRVGMGFSGVAAWELV</sequence>
<protein>
    <recommendedName>
        <fullName evidence="2">Transglutaminase-like domain-containing protein</fullName>
    </recommendedName>
</protein>
<feature type="compositionally biased region" description="Basic and acidic residues" evidence="1">
    <location>
        <begin position="197"/>
        <end position="207"/>
    </location>
</feature>
<dbReference type="OrthoDB" id="6129702at2759"/>
<evidence type="ECO:0000313" key="3">
    <source>
        <dbReference type="EMBL" id="KAF7503486.1"/>
    </source>
</evidence>
<dbReference type="Proteomes" id="UP000606974">
    <property type="component" value="Unassembled WGS sequence"/>
</dbReference>
<feature type="domain" description="Transglutaminase-like" evidence="2">
    <location>
        <begin position="427"/>
        <end position="500"/>
    </location>
</feature>
<dbReference type="InterPro" id="IPR038765">
    <property type="entry name" value="Papain-like_cys_pep_sf"/>
</dbReference>
<organism evidence="3 4">
    <name type="scientific">Endocarpon pusillum</name>
    <dbReference type="NCBI Taxonomy" id="364733"/>
    <lineage>
        <taxon>Eukaryota</taxon>
        <taxon>Fungi</taxon>
        <taxon>Dikarya</taxon>
        <taxon>Ascomycota</taxon>
        <taxon>Pezizomycotina</taxon>
        <taxon>Eurotiomycetes</taxon>
        <taxon>Chaetothyriomycetidae</taxon>
        <taxon>Verrucariales</taxon>
        <taxon>Verrucariaceae</taxon>
        <taxon>Endocarpon</taxon>
    </lineage>
</organism>
<feature type="compositionally biased region" description="Low complexity" evidence="1">
    <location>
        <begin position="147"/>
        <end position="157"/>
    </location>
</feature>
<dbReference type="AlphaFoldDB" id="A0A8H7E1Y3"/>
<feature type="compositionally biased region" description="Pro residues" evidence="1">
    <location>
        <begin position="46"/>
        <end position="56"/>
    </location>
</feature>
<comment type="caution">
    <text evidence="3">The sequence shown here is derived from an EMBL/GenBank/DDBJ whole genome shotgun (WGS) entry which is preliminary data.</text>
</comment>
<proteinExistence type="predicted"/>
<dbReference type="Gene3D" id="3.10.620.30">
    <property type="match status" value="1"/>
</dbReference>
<gene>
    <name evidence="3" type="ORF">GJ744_003715</name>
</gene>
<dbReference type="InterPro" id="IPR052557">
    <property type="entry name" value="CAP/Cytokinesis_protein"/>
</dbReference>